<comment type="caution">
    <text evidence="1">The sequence shown here is derived from an EMBL/GenBank/DDBJ whole genome shotgun (WGS) entry which is preliminary data.</text>
</comment>
<dbReference type="AlphaFoldDB" id="A0A812I8C5"/>
<dbReference type="Proteomes" id="UP000604046">
    <property type="component" value="Unassembled WGS sequence"/>
</dbReference>
<accession>A0A812I8C5</accession>
<keyword evidence="2" id="KW-1185">Reference proteome</keyword>
<gene>
    <name evidence="1" type="primary">mettl14</name>
    <name evidence="1" type="ORF">SNAT2548_LOCUS3056</name>
</gene>
<evidence type="ECO:0000313" key="1">
    <source>
        <dbReference type="EMBL" id="CAE7024163.1"/>
    </source>
</evidence>
<proteinExistence type="predicted"/>
<dbReference type="OrthoDB" id="426026at2759"/>
<protein>
    <submittedName>
        <fullName evidence="1">Mettl14 protein</fullName>
    </submittedName>
</protein>
<dbReference type="EMBL" id="CAJNDS010000185">
    <property type="protein sequence ID" value="CAE7024163.1"/>
    <property type="molecule type" value="Genomic_DNA"/>
</dbReference>
<name>A0A812I8C5_9DINO</name>
<organism evidence="1 2">
    <name type="scientific">Symbiodinium natans</name>
    <dbReference type="NCBI Taxonomy" id="878477"/>
    <lineage>
        <taxon>Eukaryota</taxon>
        <taxon>Sar</taxon>
        <taxon>Alveolata</taxon>
        <taxon>Dinophyceae</taxon>
        <taxon>Suessiales</taxon>
        <taxon>Symbiodiniaceae</taxon>
        <taxon>Symbiodinium</taxon>
    </lineage>
</organism>
<sequence>MRATAGGSPRDWGSRSQVHDGSVIVSSVGVSPAYFQTTGSVVSASSCSSYQAARPLYQPSATDLKVFSEAFVGHLQVVTTCFSQTDRDLLGAAGITQNFVVELIGSAQMVAGKLATTASDALDKLPTLLWAARGHGNAELHECTVELHGSIATMRKEAQSVRADYIDLLKYAQYLGQCTQLTVDQLVMSSLPEPVEDESGSLECQSQFGLELTDAQKDSQRYLELTLVHLDSMCQVLEDCSDFWLMLHEAELQLRKLEKESKLLSEGPRPESEHRRGGKVALQSFCEHVRSFCGTYSGIAPPNVKPQLPVHQA</sequence>
<evidence type="ECO:0000313" key="2">
    <source>
        <dbReference type="Proteomes" id="UP000604046"/>
    </source>
</evidence>
<reference evidence="1" key="1">
    <citation type="submission" date="2021-02" db="EMBL/GenBank/DDBJ databases">
        <authorList>
            <person name="Dougan E. K."/>
            <person name="Rhodes N."/>
            <person name="Thang M."/>
            <person name="Chan C."/>
        </authorList>
    </citation>
    <scope>NUCLEOTIDE SEQUENCE</scope>
</reference>